<dbReference type="GO" id="GO:0008270">
    <property type="term" value="F:zinc ion binding"/>
    <property type="evidence" value="ECO:0007669"/>
    <property type="project" value="InterPro"/>
</dbReference>
<dbReference type="InterPro" id="IPR013785">
    <property type="entry name" value="Aldolase_TIM"/>
</dbReference>
<name>A0A644YAQ6_9ZZZZ</name>
<dbReference type="PANTHER" id="PTHR30304:SF0">
    <property type="entry name" value="D-TAGATOSE-1,6-BISPHOSPHATE ALDOLASE SUBUNIT GATY-RELATED"/>
    <property type="match status" value="1"/>
</dbReference>
<dbReference type="InterPro" id="IPR050246">
    <property type="entry name" value="Class_II_FBP_aldolase"/>
</dbReference>
<dbReference type="AlphaFoldDB" id="A0A644YAQ6"/>
<dbReference type="CDD" id="cd00947">
    <property type="entry name" value="TBP_aldolase_IIB"/>
    <property type="match status" value="1"/>
</dbReference>
<dbReference type="GO" id="GO:0005975">
    <property type="term" value="P:carbohydrate metabolic process"/>
    <property type="evidence" value="ECO:0007669"/>
    <property type="project" value="InterPro"/>
</dbReference>
<evidence type="ECO:0000313" key="1">
    <source>
        <dbReference type="EMBL" id="MPM25267.1"/>
    </source>
</evidence>
<dbReference type="GO" id="GO:0009025">
    <property type="term" value="F:tagatose-bisphosphate aldolase activity"/>
    <property type="evidence" value="ECO:0007669"/>
    <property type="project" value="UniProtKB-EC"/>
</dbReference>
<dbReference type="EC" id="4.1.2.40" evidence="1"/>
<comment type="caution">
    <text evidence="1">The sequence shown here is derived from an EMBL/GenBank/DDBJ whole genome shotgun (WGS) entry which is preliminary data.</text>
</comment>
<dbReference type="SUPFAM" id="SSF51569">
    <property type="entry name" value="Aldolase"/>
    <property type="match status" value="1"/>
</dbReference>
<organism evidence="1">
    <name type="scientific">bioreactor metagenome</name>
    <dbReference type="NCBI Taxonomy" id="1076179"/>
    <lineage>
        <taxon>unclassified sequences</taxon>
        <taxon>metagenomes</taxon>
        <taxon>ecological metagenomes</taxon>
    </lineage>
</organism>
<proteinExistence type="predicted"/>
<dbReference type="EMBL" id="VSSQ01004456">
    <property type="protein sequence ID" value="MPM25267.1"/>
    <property type="molecule type" value="Genomic_DNA"/>
</dbReference>
<dbReference type="PANTHER" id="PTHR30304">
    <property type="entry name" value="D-TAGATOSE-1,6-BISPHOSPHATE ALDOLASE"/>
    <property type="match status" value="1"/>
</dbReference>
<sequence length="276" mass="29923">MGMCKTSELLSEAKSRKICVPAFNVYSYESIKWTLDVAQELDRPVIVMTWQGVARYMPLSAIAALTKELAKDVTVPVALHLDHSYSFEDAMLGVKYGFSSIMYDGSKLPLEENIKNTAEVAKAAHAVGVEVEGELGHVGLGSDLGGCTFTVPDEAVRFANETGVEALAVSIGNAHGVYSSTPDLQLDLLKELAGVVPCPLVLHGGSGIPAAQVRQAIGIGITKMNIATDFWAAMDDAVYAAHEKGKHNHFYTMLEAREPFKDFLRSRFEMLVGEEK</sequence>
<dbReference type="GO" id="GO:0005829">
    <property type="term" value="C:cytosol"/>
    <property type="evidence" value="ECO:0007669"/>
    <property type="project" value="TreeGrafter"/>
</dbReference>
<dbReference type="InterPro" id="IPR000771">
    <property type="entry name" value="FBA_II"/>
</dbReference>
<protein>
    <submittedName>
        <fullName evidence="1">D-tagatose-1,6-bisphosphate aldolase subunit KbaY</fullName>
        <ecNumber evidence="1">4.1.2.40</ecNumber>
    </submittedName>
</protein>
<reference evidence="1" key="1">
    <citation type="submission" date="2019-08" db="EMBL/GenBank/DDBJ databases">
        <authorList>
            <person name="Kucharzyk K."/>
            <person name="Murdoch R.W."/>
            <person name="Higgins S."/>
            <person name="Loffler F."/>
        </authorList>
    </citation>
    <scope>NUCLEOTIDE SEQUENCE</scope>
</reference>
<keyword evidence="1" id="KW-0456">Lyase</keyword>
<dbReference type="NCBIfam" id="TIGR00167">
    <property type="entry name" value="cbbA"/>
    <property type="match status" value="1"/>
</dbReference>
<dbReference type="Pfam" id="PF01116">
    <property type="entry name" value="F_bP_aldolase"/>
    <property type="match status" value="1"/>
</dbReference>
<dbReference type="Gene3D" id="3.20.20.70">
    <property type="entry name" value="Aldolase class I"/>
    <property type="match status" value="1"/>
</dbReference>
<dbReference type="PIRSF" id="PIRSF001359">
    <property type="entry name" value="F_bP_aldolase_II"/>
    <property type="match status" value="1"/>
</dbReference>
<gene>
    <name evidence="1" type="primary">kbaY_3</name>
    <name evidence="1" type="ORF">SDC9_71757</name>
</gene>
<accession>A0A644YAQ6</accession>